<dbReference type="AlphaFoldDB" id="A0A6G0X806"/>
<comment type="caution">
    <text evidence="1">The sequence shown here is derived from an EMBL/GenBank/DDBJ whole genome shotgun (WGS) entry which is preliminary data.</text>
</comment>
<accession>A0A6G0X806</accession>
<proteinExistence type="predicted"/>
<dbReference type="Proteomes" id="UP000481153">
    <property type="component" value="Unassembled WGS sequence"/>
</dbReference>
<name>A0A6G0X806_9STRA</name>
<reference evidence="1 2" key="1">
    <citation type="submission" date="2019-07" db="EMBL/GenBank/DDBJ databases">
        <title>Genomics analysis of Aphanomyces spp. identifies a new class of oomycete effector associated with host adaptation.</title>
        <authorList>
            <person name="Gaulin E."/>
        </authorList>
    </citation>
    <scope>NUCLEOTIDE SEQUENCE [LARGE SCALE GENOMIC DNA]</scope>
    <source>
        <strain evidence="1 2">ATCC 201684</strain>
    </source>
</reference>
<sequence>MSSMEAAAIDEAPWDIQADLSFLFDSSNITVAGDVSTKVKSGSVDAVQSKLQPRGNPSEARQRAKRMELLREIEILTKQLADIKRKTCITEDMTRWKNVARRLRCESQKAVKDRRSLLEAIHANELFIAKMTALARKKPSVQPALVFHANVDELPADPRPRKVALHAIADHQHSRKDMEFIKAGLVDQVENILQVHHSANLSERTLKHEYASNMTLAAPYEVVGRALWQAFRGGQASSMPRTAQVVCRLCEIDA</sequence>
<gene>
    <name evidence="1" type="ORF">Ae201684_007637</name>
</gene>
<protein>
    <submittedName>
        <fullName evidence="1">Uncharacterized protein</fullName>
    </submittedName>
</protein>
<evidence type="ECO:0000313" key="2">
    <source>
        <dbReference type="Proteomes" id="UP000481153"/>
    </source>
</evidence>
<organism evidence="1 2">
    <name type="scientific">Aphanomyces euteiches</name>
    <dbReference type="NCBI Taxonomy" id="100861"/>
    <lineage>
        <taxon>Eukaryota</taxon>
        <taxon>Sar</taxon>
        <taxon>Stramenopiles</taxon>
        <taxon>Oomycota</taxon>
        <taxon>Saprolegniomycetes</taxon>
        <taxon>Saprolegniales</taxon>
        <taxon>Verrucalvaceae</taxon>
        <taxon>Aphanomyces</taxon>
    </lineage>
</organism>
<dbReference type="VEuPathDB" id="FungiDB:AeMF1_002111"/>
<keyword evidence="2" id="KW-1185">Reference proteome</keyword>
<evidence type="ECO:0000313" key="1">
    <source>
        <dbReference type="EMBL" id="KAF0736049.1"/>
    </source>
</evidence>
<dbReference type="EMBL" id="VJMJ01000090">
    <property type="protein sequence ID" value="KAF0736049.1"/>
    <property type="molecule type" value="Genomic_DNA"/>
</dbReference>